<evidence type="ECO:0000313" key="5">
    <source>
        <dbReference type="Proteomes" id="UP000585272"/>
    </source>
</evidence>
<dbReference type="GO" id="GO:0003677">
    <property type="term" value="F:DNA binding"/>
    <property type="evidence" value="ECO:0007669"/>
    <property type="project" value="UniProtKB-UniRule"/>
</dbReference>
<dbReference type="Gene3D" id="2.10.260.10">
    <property type="match status" value="1"/>
</dbReference>
<feature type="region of interest" description="Disordered" evidence="2">
    <location>
        <begin position="54"/>
        <end position="90"/>
    </location>
</feature>
<dbReference type="NCBIfam" id="TIGR01439">
    <property type="entry name" value="lp_hng_hel_AbrB"/>
    <property type="match status" value="1"/>
</dbReference>
<evidence type="ECO:0000256" key="1">
    <source>
        <dbReference type="PROSITE-ProRule" id="PRU01076"/>
    </source>
</evidence>
<dbReference type="AlphaFoldDB" id="A0A840IHZ3"/>
<protein>
    <submittedName>
        <fullName evidence="4">AbrB family looped-hinge helix DNA binding protein</fullName>
    </submittedName>
</protein>
<evidence type="ECO:0000313" key="4">
    <source>
        <dbReference type="EMBL" id="MBB4664677.1"/>
    </source>
</evidence>
<dbReference type="Pfam" id="PF04014">
    <property type="entry name" value="MazE_antitoxin"/>
    <property type="match status" value="1"/>
</dbReference>
<dbReference type="RefSeq" id="WP_183344927.1">
    <property type="nucleotide sequence ID" value="NZ_JACHNU010000008.1"/>
</dbReference>
<evidence type="ECO:0000259" key="3">
    <source>
        <dbReference type="PROSITE" id="PS51740"/>
    </source>
</evidence>
<dbReference type="SUPFAM" id="SSF89447">
    <property type="entry name" value="AbrB/MazE/MraZ-like"/>
    <property type="match status" value="1"/>
</dbReference>
<reference evidence="4 5" key="1">
    <citation type="submission" date="2020-08" db="EMBL/GenBank/DDBJ databases">
        <title>Genomic Encyclopedia of Archaeal and Bacterial Type Strains, Phase II (KMG-II): from individual species to whole genera.</title>
        <authorList>
            <person name="Goeker M."/>
        </authorList>
    </citation>
    <scope>NUCLEOTIDE SEQUENCE [LARGE SCALE GENOMIC DNA]</scope>
    <source>
        <strain evidence="4 5">DSM 23288</strain>
    </source>
</reference>
<comment type="caution">
    <text evidence="4">The sequence shown here is derived from an EMBL/GenBank/DDBJ whole genome shotgun (WGS) entry which is preliminary data.</text>
</comment>
<keyword evidence="5" id="KW-1185">Reference proteome</keyword>
<keyword evidence="1" id="KW-0238">DNA-binding</keyword>
<feature type="compositionally biased region" description="Basic and acidic residues" evidence="2">
    <location>
        <begin position="61"/>
        <end position="90"/>
    </location>
</feature>
<dbReference type="Proteomes" id="UP000585272">
    <property type="component" value="Unassembled WGS sequence"/>
</dbReference>
<evidence type="ECO:0000256" key="2">
    <source>
        <dbReference type="SAM" id="MobiDB-lite"/>
    </source>
</evidence>
<accession>A0A840IHZ3</accession>
<sequence>MTYKVGPKGQVVLPKAVREALGIAPGDDVTIEERDGEARVRKVESREELIARLRGALATPGDDRPSMSDELLAERRRDREREDRKLGLDS</sequence>
<dbReference type="EMBL" id="JACHNU010000008">
    <property type="protein sequence ID" value="MBB4664677.1"/>
    <property type="molecule type" value="Genomic_DNA"/>
</dbReference>
<gene>
    <name evidence="4" type="ORF">BDZ31_004292</name>
</gene>
<feature type="domain" description="SpoVT-AbrB" evidence="3">
    <location>
        <begin position="1"/>
        <end position="45"/>
    </location>
</feature>
<proteinExistence type="predicted"/>
<organism evidence="4 5">
    <name type="scientific">Conexibacter arvalis</name>
    <dbReference type="NCBI Taxonomy" id="912552"/>
    <lineage>
        <taxon>Bacteria</taxon>
        <taxon>Bacillati</taxon>
        <taxon>Actinomycetota</taxon>
        <taxon>Thermoleophilia</taxon>
        <taxon>Solirubrobacterales</taxon>
        <taxon>Conexibacteraceae</taxon>
        <taxon>Conexibacter</taxon>
    </lineage>
</organism>
<dbReference type="SMART" id="SM00966">
    <property type="entry name" value="SpoVT_AbrB"/>
    <property type="match status" value="1"/>
</dbReference>
<name>A0A840IHZ3_9ACTN</name>
<dbReference type="InterPro" id="IPR007159">
    <property type="entry name" value="SpoVT-AbrB_dom"/>
</dbReference>
<dbReference type="PROSITE" id="PS51740">
    <property type="entry name" value="SPOVT_ABRB"/>
    <property type="match status" value="1"/>
</dbReference>
<dbReference type="InterPro" id="IPR037914">
    <property type="entry name" value="SpoVT-AbrB_sf"/>
</dbReference>